<dbReference type="AlphaFoldDB" id="A0A2N7CGH2"/>
<organism evidence="2 3">
    <name type="scientific">Vibrio splendidus</name>
    <dbReference type="NCBI Taxonomy" id="29497"/>
    <lineage>
        <taxon>Bacteria</taxon>
        <taxon>Pseudomonadati</taxon>
        <taxon>Pseudomonadota</taxon>
        <taxon>Gammaproteobacteria</taxon>
        <taxon>Vibrionales</taxon>
        <taxon>Vibrionaceae</taxon>
        <taxon>Vibrio</taxon>
    </lineage>
</organism>
<gene>
    <name evidence="2" type="ORF">BCV19_00785</name>
</gene>
<feature type="region of interest" description="Disordered" evidence="1">
    <location>
        <begin position="33"/>
        <end position="60"/>
    </location>
</feature>
<proteinExistence type="predicted"/>
<reference evidence="3" key="1">
    <citation type="submission" date="2016-07" db="EMBL/GenBank/DDBJ databases">
        <title>Nontailed viruses are major unrecognized killers of bacteria in the ocean.</title>
        <authorList>
            <person name="Kauffman K."/>
            <person name="Hussain F."/>
            <person name="Yang J."/>
            <person name="Arevalo P."/>
            <person name="Brown J."/>
            <person name="Cutler M."/>
            <person name="Kelly L."/>
            <person name="Polz M.F."/>
        </authorList>
    </citation>
    <scope>NUCLEOTIDE SEQUENCE [LARGE SCALE GENOMIC DNA]</scope>
    <source>
        <strain evidence="3">10N.286.54.F3</strain>
    </source>
</reference>
<dbReference type="EMBL" id="MCSW01000156">
    <property type="protein sequence ID" value="PMF22901.1"/>
    <property type="molecule type" value="Genomic_DNA"/>
</dbReference>
<evidence type="ECO:0000313" key="2">
    <source>
        <dbReference type="EMBL" id="PMF22901.1"/>
    </source>
</evidence>
<evidence type="ECO:0000313" key="3">
    <source>
        <dbReference type="Proteomes" id="UP000235405"/>
    </source>
</evidence>
<sequence length="60" mass="6641">MRISFTPQEVLSTFHIDAESKVNGFVDVGAPSQQCSSGKRWGKPNQEGELATQQLVLKQH</sequence>
<accession>A0A2N7CGH2</accession>
<feature type="compositionally biased region" description="Polar residues" evidence="1">
    <location>
        <begin position="51"/>
        <end position="60"/>
    </location>
</feature>
<dbReference type="Proteomes" id="UP000235405">
    <property type="component" value="Unassembled WGS sequence"/>
</dbReference>
<evidence type="ECO:0000256" key="1">
    <source>
        <dbReference type="SAM" id="MobiDB-lite"/>
    </source>
</evidence>
<name>A0A2N7CGH2_VIBSP</name>
<protein>
    <submittedName>
        <fullName evidence="2">Uncharacterized protein</fullName>
    </submittedName>
</protein>
<comment type="caution">
    <text evidence="2">The sequence shown here is derived from an EMBL/GenBank/DDBJ whole genome shotgun (WGS) entry which is preliminary data.</text>
</comment>